<dbReference type="InterPro" id="IPR036397">
    <property type="entry name" value="RNaseH_sf"/>
</dbReference>
<feature type="domain" description="Integrase catalytic" evidence="1">
    <location>
        <begin position="31"/>
        <end position="199"/>
    </location>
</feature>
<dbReference type="SUPFAM" id="SSF53098">
    <property type="entry name" value="Ribonuclease H-like"/>
    <property type="match status" value="1"/>
</dbReference>
<accession>A0A023FD06</accession>
<dbReference type="PANTHER" id="PTHR38681:SF1">
    <property type="entry name" value="RETROVIRUS-RELATED POL POLYPROTEIN FROM TRANSPOSON 412-LIKE PROTEIN"/>
    <property type="match status" value="1"/>
</dbReference>
<organism evidence="2">
    <name type="scientific">Amblyomma cajennense</name>
    <name type="common">Cayenne tick</name>
    <name type="synonym">Acarus cajennensis</name>
    <dbReference type="NCBI Taxonomy" id="34607"/>
    <lineage>
        <taxon>Eukaryota</taxon>
        <taxon>Metazoa</taxon>
        <taxon>Ecdysozoa</taxon>
        <taxon>Arthropoda</taxon>
        <taxon>Chelicerata</taxon>
        <taxon>Arachnida</taxon>
        <taxon>Acari</taxon>
        <taxon>Parasitiformes</taxon>
        <taxon>Ixodida</taxon>
        <taxon>Ixodoidea</taxon>
        <taxon>Ixodidae</taxon>
        <taxon>Amblyomminae</taxon>
        <taxon>Amblyomma</taxon>
    </lineage>
</organism>
<evidence type="ECO:0000313" key="2">
    <source>
        <dbReference type="EMBL" id="JAC19731.1"/>
    </source>
</evidence>
<dbReference type="Gene3D" id="3.30.420.10">
    <property type="entry name" value="Ribonuclease H-like superfamily/Ribonuclease H"/>
    <property type="match status" value="1"/>
</dbReference>
<dbReference type="EMBL" id="GBBK01004751">
    <property type="protein sequence ID" value="JAC19731.1"/>
    <property type="molecule type" value="mRNA"/>
</dbReference>
<protein>
    <submittedName>
        <fullName evidence="2">Putative gypsy nogag</fullName>
    </submittedName>
</protein>
<sequence>MSGLASTLTFTGARAHGSAVSKAKCIDTLRLRLAPSRLPASATCTLILSVPFLPAGTTAPVTCTDRFTRWPEAMPLLDITAESIRTALITLWVSSYGVPSTITTDCGCQCNSTLLANLTRLPGVNHIKTTSYHLISNGVIEHFHWKLKASVMASAFPLPWIKCLPLLLLGSRTALRSDSSTCAAELTFGTTLRVPREFF</sequence>
<evidence type="ECO:0000259" key="1">
    <source>
        <dbReference type="PROSITE" id="PS50994"/>
    </source>
</evidence>
<dbReference type="PANTHER" id="PTHR38681">
    <property type="entry name" value="RETROVIRUS-RELATED POL POLYPROTEIN FROM TRANSPOSON 412-LIKE PROTEIN-RELATED"/>
    <property type="match status" value="1"/>
</dbReference>
<dbReference type="InterPro" id="IPR001584">
    <property type="entry name" value="Integrase_cat-core"/>
</dbReference>
<dbReference type="GO" id="GO:0015074">
    <property type="term" value="P:DNA integration"/>
    <property type="evidence" value="ECO:0007669"/>
    <property type="project" value="InterPro"/>
</dbReference>
<dbReference type="AlphaFoldDB" id="A0A023FD06"/>
<proteinExistence type="evidence at transcript level"/>
<dbReference type="PROSITE" id="PS50994">
    <property type="entry name" value="INTEGRASE"/>
    <property type="match status" value="1"/>
</dbReference>
<reference evidence="2" key="1">
    <citation type="submission" date="2014-03" db="EMBL/GenBank/DDBJ databases">
        <title>The sialotranscriptome of Amblyomma triste, Amblyomma parvum and Amblyomma cajennense ticks, uncovered by 454-based RNA-seq.</title>
        <authorList>
            <person name="Garcia G.R."/>
            <person name="Gardinassi L.G."/>
            <person name="Ribeiro J.M."/>
            <person name="Anatriello E."/>
            <person name="Ferreira B.R."/>
            <person name="Moreira H.N."/>
            <person name="Mafra C."/>
            <person name="Olegario M.M."/>
            <person name="Szabo P.J."/>
            <person name="Miranda-Santos I.K."/>
            <person name="Maruyama S.R."/>
        </authorList>
    </citation>
    <scope>NUCLEOTIDE SEQUENCE</scope>
    <source>
        <strain evidence="2">Uberlandia</strain>
        <tissue evidence="2">Salivary glands</tissue>
    </source>
</reference>
<dbReference type="InterPro" id="IPR012337">
    <property type="entry name" value="RNaseH-like_sf"/>
</dbReference>
<dbReference type="GO" id="GO:0003676">
    <property type="term" value="F:nucleic acid binding"/>
    <property type="evidence" value="ECO:0007669"/>
    <property type="project" value="InterPro"/>
</dbReference>
<name>A0A023FD06_AMBCJ</name>